<dbReference type="AlphaFoldDB" id="A0A0C5VMV3"/>
<dbReference type="EMBL" id="CP007142">
    <property type="protein sequence ID" value="AJQ94663.1"/>
    <property type="molecule type" value="Genomic_DNA"/>
</dbReference>
<dbReference type="Proteomes" id="UP000032266">
    <property type="component" value="Chromosome"/>
</dbReference>
<gene>
    <name evidence="1" type="ORF">YC6258_02625</name>
</gene>
<keyword evidence="2" id="KW-1185">Reference proteome</keyword>
<evidence type="ECO:0000313" key="1">
    <source>
        <dbReference type="EMBL" id="AJQ94663.1"/>
    </source>
</evidence>
<dbReference type="KEGG" id="gsn:YC6258_02625"/>
<organism evidence="1 2">
    <name type="scientific">Gynuella sunshinyii YC6258</name>
    <dbReference type="NCBI Taxonomy" id="1445510"/>
    <lineage>
        <taxon>Bacteria</taxon>
        <taxon>Pseudomonadati</taxon>
        <taxon>Pseudomonadota</taxon>
        <taxon>Gammaproteobacteria</taxon>
        <taxon>Oceanospirillales</taxon>
        <taxon>Saccharospirillaceae</taxon>
        <taxon>Gynuella</taxon>
    </lineage>
</organism>
<dbReference type="HOGENOM" id="CLU_3234243_0_0_6"/>
<proteinExistence type="predicted"/>
<protein>
    <submittedName>
        <fullName evidence="1">Uncharacterized protein</fullName>
    </submittedName>
</protein>
<name>A0A0C5VMV3_9GAMM</name>
<reference evidence="1 2" key="1">
    <citation type="submission" date="2014-01" db="EMBL/GenBank/DDBJ databases">
        <title>Full genme sequencing of cellulolytic bacterium Gynuella sunshinyii YC6258T gen. nov., sp. nov.</title>
        <authorList>
            <person name="Khan H."/>
            <person name="Chung E.J."/>
            <person name="Chung Y.R."/>
        </authorList>
    </citation>
    <scope>NUCLEOTIDE SEQUENCE [LARGE SCALE GENOMIC DNA]</scope>
    <source>
        <strain evidence="1 2">YC6258</strain>
    </source>
</reference>
<evidence type="ECO:0000313" key="2">
    <source>
        <dbReference type="Proteomes" id="UP000032266"/>
    </source>
</evidence>
<sequence length="43" mass="4884">MTLVCTQPEYKFFLTSPLLVLVNHGNVLKILESLKENLYEASS</sequence>
<accession>A0A0C5VMV3</accession>